<dbReference type="Gene3D" id="1.10.3210.10">
    <property type="entry name" value="Hypothetical protein af1432"/>
    <property type="match status" value="1"/>
</dbReference>
<reference evidence="2 3" key="1">
    <citation type="journal article" date="2016" name="Environ. Microbiol.">
        <title>Genomic resolution of a cold subsurface aquifer community provides metabolic insights for novel microbes adapted to high CO concentrations.</title>
        <authorList>
            <person name="Probst A.J."/>
            <person name="Castelle C.J."/>
            <person name="Singh A."/>
            <person name="Brown C.T."/>
            <person name="Anantharaman K."/>
            <person name="Sharon I."/>
            <person name="Hug L.A."/>
            <person name="Burstein D."/>
            <person name="Emerson J.B."/>
            <person name="Thomas B.C."/>
            <person name="Banfield J.F."/>
        </authorList>
    </citation>
    <scope>NUCLEOTIDE SEQUENCE [LARGE SCALE GENOMIC DNA]</scope>
    <source>
        <strain evidence="2">CG1_02_37_44</strain>
    </source>
</reference>
<organism evidence="2 3">
    <name type="scientific">Candidatus Falkowbacteria bacterium CG1_02_37_44</name>
    <dbReference type="NCBI Taxonomy" id="1805146"/>
    <lineage>
        <taxon>Bacteria</taxon>
        <taxon>Candidatus Falkowiibacteriota</taxon>
    </lineage>
</organism>
<dbReference type="AlphaFoldDB" id="A0A1J4T9N2"/>
<dbReference type="Pfam" id="PF01966">
    <property type="entry name" value="HD"/>
    <property type="match status" value="1"/>
</dbReference>
<sequence length="201" mass="23350">MTYNYNKIRNKVRDLVKKACYANKNIYTHTVWPYHIIPVVGHSLFLAKKLGADKEAVELAAYLHDYSSLLDHNTAKDHHNHSSLLARKILTGLKYPEEKIKEVVYCIYTHRGSIKLKRETLEAKIVASADAMSHISDLADMFYLTFGVHKYQTRKGVAWLKKKINQSWQKIMPAGREIIKDDYKIAMQIIKKAEKRSKLNY</sequence>
<dbReference type="STRING" id="1805146.AUJ27_00670"/>
<dbReference type="SUPFAM" id="SSF109604">
    <property type="entry name" value="HD-domain/PDEase-like"/>
    <property type="match status" value="1"/>
</dbReference>
<name>A0A1J4T9N2_9BACT</name>
<feature type="domain" description="HD" evidence="1">
    <location>
        <begin position="35"/>
        <end position="133"/>
    </location>
</feature>
<dbReference type="EMBL" id="MNUU01000011">
    <property type="protein sequence ID" value="OIO08474.1"/>
    <property type="molecule type" value="Genomic_DNA"/>
</dbReference>
<gene>
    <name evidence="2" type="ORF">AUJ27_00670</name>
</gene>
<evidence type="ECO:0000313" key="3">
    <source>
        <dbReference type="Proteomes" id="UP000183192"/>
    </source>
</evidence>
<proteinExistence type="predicted"/>
<dbReference type="InterPro" id="IPR003607">
    <property type="entry name" value="HD/PDEase_dom"/>
</dbReference>
<dbReference type="Proteomes" id="UP000183192">
    <property type="component" value="Unassembled WGS sequence"/>
</dbReference>
<evidence type="ECO:0000259" key="1">
    <source>
        <dbReference type="Pfam" id="PF01966"/>
    </source>
</evidence>
<protein>
    <recommendedName>
        <fullName evidence="1">HD domain-containing protein</fullName>
    </recommendedName>
</protein>
<comment type="caution">
    <text evidence="2">The sequence shown here is derived from an EMBL/GenBank/DDBJ whole genome shotgun (WGS) entry which is preliminary data.</text>
</comment>
<evidence type="ECO:0000313" key="2">
    <source>
        <dbReference type="EMBL" id="OIO08474.1"/>
    </source>
</evidence>
<dbReference type="InterPro" id="IPR006674">
    <property type="entry name" value="HD_domain"/>
</dbReference>
<accession>A0A1J4T9N2</accession>
<dbReference type="CDD" id="cd00077">
    <property type="entry name" value="HDc"/>
    <property type="match status" value="1"/>
</dbReference>